<proteinExistence type="predicted"/>
<protein>
    <submittedName>
        <fullName evidence="2">Uncharacterized protein</fullName>
    </submittedName>
</protein>
<keyword evidence="3" id="KW-1185">Reference proteome</keyword>
<name>A0A0F9W775_9MICR</name>
<keyword evidence="1" id="KW-0812">Transmembrane</keyword>
<dbReference type="VEuPathDB" id="MicrosporidiaDB:AAJ76_3270001864"/>
<dbReference type="EMBL" id="JPQZ01000327">
    <property type="protein sequence ID" value="KKO73671.1"/>
    <property type="molecule type" value="Genomic_DNA"/>
</dbReference>
<evidence type="ECO:0000256" key="1">
    <source>
        <dbReference type="SAM" id="Phobius"/>
    </source>
</evidence>
<feature type="transmembrane region" description="Helical" evidence="1">
    <location>
        <begin position="6"/>
        <end position="24"/>
    </location>
</feature>
<dbReference type="GeneID" id="36320126"/>
<keyword evidence="1" id="KW-0472">Membrane</keyword>
<gene>
    <name evidence="2" type="ORF">AAJ76_3270001864</name>
</gene>
<dbReference type="AlphaFoldDB" id="A0A0F9W775"/>
<feature type="non-terminal residue" evidence="2">
    <location>
        <position position="1"/>
    </location>
</feature>
<keyword evidence="1" id="KW-1133">Transmembrane helix</keyword>
<sequence length="49" mass="5772">TKKSYLNFFSILFNFQIICVLCTITSKKNIESLWSHLLALLSKLMYEID</sequence>
<evidence type="ECO:0000313" key="2">
    <source>
        <dbReference type="EMBL" id="KKO73671.1"/>
    </source>
</evidence>
<evidence type="ECO:0000313" key="3">
    <source>
        <dbReference type="Proteomes" id="UP000034350"/>
    </source>
</evidence>
<accession>A0A0F9W775</accession>
<dbReference type="RefSeq" id="XP_024329413.1">
    <property type="nucleotide sequence ID" value="XM_024475192.1"/>
</dbReference>
<comment type="caution">
    <text evidence="2">The sequence shown here is derived from an EMBL/GenBank/DDBJ whole genome shotgun (WGS) entry which is preliminary data.</text>
</comment>
<dbReference type="Proteomes" id="UP000034350">
    <property type="component" value="Unassembled WGS sequence"/>
</dbReference>
<organism evidence="2 3">
    <name type="scientific">Vairimorpha ceranae</name>
    <dbReference type="NCBI Taxonomy" id="40302"/>
    <lineage>
        <taxon>Eukaryota</taxon>
        <taxon>Fungi</taxon>
        <taxon>Fungi incertae sedis</taxon>
        <taxon>Microsporidia</taxon>
        <taxon>Nosematidae</taxon>
        <taxon>Vairimorpha</taxon>
    </lineage>
</organism>
<reference evidence="2 3" key="1">
    <citation type="journal article" date="2015" name="Environ. Microbiol.">
        <title>Genome analyses suggest the presence of polyploidy and recent human-driven expansions in eight global populations of the honeybee pathogen Nosema ceranae.</title>
        <authorList>
            <person name="Pelin A."/>
            <person name="Selman M."/>
            <person name="Aris-Brosou S."/>
            <person name="Farinelli L."/>
            <person name="Corradi N."/>
        </authorList>
    </citation>
    <scope>NUCLEOTIDE SEQUENCE [LARGE SCALE GENOMIC DNA]</scope>
    <source>
        <strain evidence="2 3">PA08 1199</strain>
    </source>
</reference>